<name>A0A388KKU8_CHABU</name>
<feature type="region of interest" description="Disordered" evidence="2">
    <location>
        <begin position="231"/>
        <end position="260"/>
    </location>
</feature>
<feature type="compositionally biased region" description="Basic and acidic residues" evidence="2">
    <location>
        <begin position="532"/>
        <end position="543"/>
    </location>
</feature>
<comment type="caution">
    <text evidence="3">The sequence shown here is derived from an EMBL/GenBank/DDBJ whole genome shotgun (WGS) entry which is preliminary data.</text>
</comment>
<feature type="compositionally biased region" description="Basic residues" evidence="2">
    <location>
        <begin position="1025"/>
        <end position="1042"/>
    </location>
</feature>
<feature type="compositionally biased region" description="Basic and acidic residues" evidence="2">
    <location>
        <begin position="1380"/>
        <end position="1391"/>
    </location>
</feature>
<feature type="region of interest" description="Disordered" evidence="2">
    <location>
        <begin position="69"/>
        <end position="171"/>
    </location>
</feature>
<sequence length="1400" mass="153906">MPFQVLFSERDVNSTLGEASGWEDNALAVPARPRSALAGMHPAEQLWRIRTSLRGGHKMTMQKTVSHSLEVKTKRRKTQGKKKSITGKEEDIIEVNRRLKKSGTAKKSSRKGETARNAGERITKSAGEASAKIGKRRSGSTSNGKKGRRRSVQGDHEEGGVHYDPGKKMFRTQRGSQDYRLGAELSSVVTKVNNDASSNRKAEEEEGGGGGYGRGTIPGYRGADGFLGPEREPRTGYYQSTEAGRDGQARDTLHRRTKKNSFKGLKKQDFVYETPEIMKVDGNADRHDATEMADAPSEEVSRTRGARSTLISPVSAGKSRESVHHSRGMQNDRLDDLYLMSMSRARDATGEPVVLLDRGQETVEQQSKDQNTVINDAERMLLLKEIARRLATRLSSLVFSNDGSPEGAAKQNPNSPERSPWMPRTKYSMHGDIRSNKEDKAVQAPDVDATTISRRISDAIVLQQMAGYGDHMASDADLLGRDDDVCRRSDGAVRDRTVGSGTQDHEDMREAASGSCNLELVPASHSTILRSIDVEDKEREGEHGGGSSVGMSDRQSRYSGDNLSAGRARVTSTIIAKYPGAGQLNRPGPMCETPLDVIDIRMGGGLALSREGSLRKRTRVEMVADTAAVEEWDRLSLKTRIGSTSVKEDDSSNVLPINHDPGLDRGFVKELTNPCTVGGGVVYDDRLKKASEATRLQNRWVSQKLEGILRTQQLGGKTHSLGANAEQASMHGSPELIMRGVLRGDYLLLGRGDSLSIINTYVKQVIMGRKLGERAEADREKTGATGEDIHDKGEFSQKEEERGKNEKDVGNGSQGGDEGTQRKQETRGQQSLTATDGFLALAPLTEGVKQVISSKLEAEQTLRLPIAHPSPCEANTNKGMTLLQLPIMPPSEAMVDSNSVEGVEMVKGSAVVLRDITVAGESGDLDITHSTEEGRDSDHARGAEPADSGRERYGGLLSKDPEGYRVAEEREGNISKRSVVRKRLSRKTGEPNEGRELQLRREVADQESMAGDRESDAVARAAERMRRRAKKRLRFRHGHHSEKRKEHTESIQPVQQAWASPTALHTRLTMELAKLEAVDEARINITALEKAQALICARQEAASLLRIMDLQREGESVRQRIEQIHREQERKLKEVAKSLSREIKEESIQQLKNVTSVFVQELMSHRLSAAGGVIYATADGSIPVDRKALIKGINEVGPSTSAAAQLWQEGIAAGHCQQIEHPTDDETGDVQAMAQASLRIDNRGEEGNSEIETEVYSTDLEESLAEEIAEHSGSETASSLTRWLTQPRAHQQKDLDGPSNRSASTGVLMPRSTLGMQGEGMLLNIRQLDLQSERKSSLQLRQRDMKPSKTIQQHSTVQQFYSENMKQFAPKPSGSSSRVYPDDTIRERQKSEGPVGLART</sequence>
<feature type="coiled-coil region" evidence="1">
    <location>
        <begin position="1107"/>
        <end position="1149"/>
    </location>
</feature>
<feature type="compositionally biased region" description="Basic and acidic residues" evidence="2">
    <location>
        <begin position="926"/>
        <end position="963"/>
    </location>
</feature>
<protein>
    <submittedName>
        <fullName evidence="3">Uncharacterized protein</fullName>
    </submittedName>
</protein>
<feature type="region of interest" description="Disordered" evidence="2">
    <location>
        <begin position="1334"/>
        <end position="1400"/>
    </location>
</feature>
<feature type="compositionally biased region" description="Basic and acidic residues" evidence="2">
    <location>
        <begin position="243"/>
        <end position="254"/>
    </location>
</feature>
<accession>A0A388KKU8</accession>
<feature type="region of interest" description="Disordered" evidence="2">
    <location>
        <begin position="1288"/>
        <end position="1315"/>
    </location>
</feature>
<evidence type="ECO:0000313" key="4">
    <source>
        <dbReference type="Proteomes" id="UP000265515"/>
    </source>
</evidence>
<feature type="region of interest" description="Disordered" evidence="2">
    <location>
        <begin position="923"/>
        <end position="963"/>
    </location>
</feature>
<feature type="compositionally biased region" description="Basic and acidic residues" evidence="2">
    <location>
        <begin position="987"/>
        <end position="1024"/>
    </location>
</feature>
<feature type="compositionally biased region" description="Basic and acidic residues" evidence="2">
    <location>
        <begin position="110"/>
        <end position="123"/>
    </location>
</feature>
<dbReference type="EMBL" id="BFEA01000134">
    <property type="protein sequence ID" value="GBG70679.1"/>
    <property type="molecule type" value="Genomic_DNA"/>
</dbReference>
<feature type="region of interest" description="Disordered" evidence="2">
    <location>
        <begin position="190"/>
        <end position="218"/>
    </location>
</feature>
<feature type="compositionally biased region" description="Polar residues" evidence="2">
    <location>
        <begin position="1349"/>
        <end position="1365"/>
    </location>
</feature>
<reference evidence="3 4" key="1">
    <citation type="journal article" date="2018" name="Cell">
        <title>The Chara Genome: Secondary Complexity and Implications for Plant Terrestrialization.</title>
        <authorList>
            <person name="Nishiyama T."/>
            <person name="Sakayama H."/>
            <person name="Vries J.D."/>
            <person name="Buschmann H."/>
            <person name="Saint-Marcoux D."/>
            <person name="Ullrich K.K."/>
            <person name="Haas F.B."/>
            <person name="Vanderstraeten L."/>
            <person name="Becker D."/>
            <person name="Lang D."/>
            <person name="Vosolsobe S."/>
            <person name="Rombauts S."/>
            <person name="Wilhelmsson P.K.I."/>
            <person name="Janitza P."/>
            <person name="Kern R."/>
            <person name="Heyl A."/>
            <person name="Rumpler F."/>
            <person name="Villalobos L.I.A.C."/>
            <person name="Clay J.M."/>
            <person name="Skokan R."/>
            <person name="Toyoda A."/>
            <person name="Suzuki Y."/>
            <person name="Kagoshima H."/>
            <person name="Schijlen E."/>
            <person name="Tajeshwar N."/>
            <person name="Catarino B."/>
            <person name="Hetherington A.J."/>
            <person name="Saltykova A."/>
            <person name="Bonnot C."/>
            <person name="Breuninger H."/>
            <person name="Symeonidi A."/>
            <person name="Radhakrishnan G.V."/>
            <person name="Van Nieuwerburgh F."/>
            <person name="Deforce D."/>
            <person name="Chang C."/>
            <person name="Karol K.G."/>
            <person name="Hedrich R."/>
            <person name="Ulvskov P."/>
            <person name="Glockner G."/>
            <person name="Delwiche C.F."/>
            <person name="Petrasek J."/>
            <person name="Van de Peer Y."/>
            <person name="Friml J."/>
            <person name="Beilby M."/>
            <person name="Dolan L."/>
            <person name="Kohara Y."/>
            <person name="Sugano S."/>
            <person name="Fujiyama A."/>
            <person name="Delaux P.-M."/>
            <person name="Quint M."/>
            <person name="TheiBen G."/>
            <person name="Hagemann M."/>
            <person name="Harholt J."/>
            <person name="Dunand C."/>
            <person name="Zachgo S."/>
            <person name="Langdale J."/>
            <person name="Maumus F."/>
            <person name="Straeten D.V.D."/>
            <person name="Gould S.B."/>
            <person name="Rensing S.A."/>
        </authorList>
    </citation>
    <scope>NUCLEOTIDE SEQUENCE [LARGE SCALE GENOMIC DNA]</scope>
    <source>
        <strain evidence="3 4">S276</strain>
    </source>
</reference>
<feature type="region of interest" description="Disordered" evidence="2">
    <location>
        <begin position="398"/>
        <end position="423"/>
    </location>
</feature>
<feature type="compositionally biased region" description="Basic and acidic residues" evidence="2">
    <location>
        <begin position="86"/>
        <end position="97"/>
    </location>
</feature>
<dbReference type="Proteomes" id="UP000265515">
    <property type="component" value="Unassembled WGS sequence"/>
</dbReference>
<keyword evidence="4" id="KW-1185">Reference proteome</keyword>
<keyword evidence="1" id="KW-0175">Coiled coil</keyword>
<feature type="compositionally biased region" description="Basic and acidic residues" evidence="2">
    <location>
        <begin position="774"/>
        <end position="809"/>
    </location>
</feature>
<organism evidence="3 4">
    <name type="scientific">Chara braunii</name>
    <name type="common">Braun's stonewort</name>
    <dbReference type="NCBI Taxonomy" id="69332"/>
    <lineage>
        <taxon>Eukaryota</taxon>
        <taxon>Viridiplantae</taxon>
        <taxon>Streptophyta</taxon>
        <taxon>Charophyceae</taxon>
        <taxon>Charales</taxon>
        <taxon>Characeae</taxon>
        <taxon>Chara</taxon>
    </lineage>
</organism>
<proteinExistence type="predicted"/>
<gene>
    <name evidence="3" type="ORF">CBR_g7980</name>
</gene>
<evidence type="ECO:0000313" key="3">
    <source>
        <dbReference type="EMBL" id="GBG70679.1"/>
    </source>
</evidence>
<feature type="region of interest" description="Disordered" evidence="2">
    <location>
        <begin position="529"/>
        <end position="565"/>
    </location>
</feature>
<feature type="compositionally biased region" description="Basic and acidic residues" evidence="2">
    <location>
        <begin position="318"/>
        <end position="327"/>
    </location>
</feature>
<feature type="compositionally biased region" description="Basic residues" evidence="2">
    <location>
        <begin position="98"/>
        <end position="109"/>
    </location>
</feature>
<feature type="region of interest" description="Disordered" evidence="2">
    <location>
        <begin position="979"/>
        <end position="1057"/>
    </location>
</feature>
<feature type="region of interest" description="Disordered" evidence="2">
    <location>
        <begin position="288"/>
        <end position="327"/>
    </location>
</feature>
<feature type="compositionally biased region" description="Basic residues" evidence="2">
    <location>
        <begin position="73"/>
        <end position="85"/>
    </location>
</feature>
<feature type="compositionally biased region" description="Basic and acidic residues" evidence="2">
    <location>
        <begin position="1334"/>
        <end position="1347"/>
    </location>
</feature>
<evidence type="ECO:0000256" key="2">
    <source>
        <dbReference type="SAM" id="MobiDB-lite"/>
    </source>
</evidence>
<feature type="region of interest" description="Disordered" evidence="2">
    <location>
        <begin position="774"/>
        <end position="834"/>
    </location>
</feature>
<dbReference type="Gramene" id="GBG70679">
    <property type="protein sequence ID" value="GBG70679"/>
    <property type="gene ID" value="CBR_g7980"/>
</dbReference>
<evidence type="ECO:0000256" key="1">
    <source>
        <dbReference type="SAM" id="Coils"/>
    </source>
</evidence>
<feature type="compositionally biased region" description="Basic and acidic residues" evidence="2">
    <location>
        <begin position="152"/>
        <end position="167"/>
    </location>
</feature>